<feature type="compositionally biased region" description="Low complexity" evidence="1">
    <location>
        <begin position="1"/>
        <end position="13"/>
    </location>
</feature>
<name>A0AAV7PNN7_PLEWA</name>
<evidence type="ECO:0000313" key="2">
    <source>
        <dbReference type="EMBL" id="KAJ1128665.1"/>
    </source>
</evidence>
<protein>
    <submittedName>
        <fullName evidence="2">Uncharacterized protein</fullName>
    </submittedName>
</protein>
<sequence>MALSGACPGSGALAPPPPALRSPRRAPDSVGWRLPLHPISSFCPDYGQPYSVTSLPLTTAVRRGQTSRGGRELLRLVSEGTLLGRPFTQGRGFRPLELCLYRNIASKSGVS</sequence>
<dbReference type="EMBL" id="JANPWB010000011">
    <property type="protein sequence ID" value="KAJ1128665.1"/>
    <property type="molecule type" value="Genomic_DNA"/>
</dbReference>
<reference evidence="2" key="1">
    <citation type="journal article" date="2022" name="bioRxiv">
        <title>Sequencing and chromosome-scale assembly of the giantPleurodeles waltlgenome.</title>
        <authorList>
            <person name="Brown T."/>
            <person name="Elewa A."/>
            <person name="Iarovenko S."/>
            <person name="Subramanian E."/>
            <person name="Araus A.J."/>
            <person name="Petzold A."/>
            <person name="Susuki M."/>
            <person name="Suzuki K.-i.T."/>
            <person name="Hayashi T."/>
            <person name="Toyoda A."/>
            <person name="Oliveira C."/>
            <person name="Osipova E."/>
            <person name="Leigh N.D."/>
            <person name="Simon A."/>
            <person name="Yun M.H."/>
        </authorList>
    </citation>
    <scope>NUCLEOTIDE SEQUENCE</scope>
    <source>
        <strain evidence="2">20211129_DDA</strain>
        <tissue evidence="2">Liver</tissue>
    </source>
</reference>
<dbReference type="AlphaFoldDB" id="A0AAV7PNN7"/>
<keyword evidence="3" id="KW-1185">Reference proteome</keyword>
<proteinExistence type="predicted"/>
<gene>
    <name evidence="2" type="ORF">NDU88_007040</name>
</gene>
<accession>A0AAV7PNN7</accession>
<feature type="region of interest" description="Disordered" evidence="1">
    <location>
        <begin position="1"/>
        <end position="27"/>
    </location>
</feature>
<organism evidence="2 3">
    <name type="scientific">Pleurodeles waltl</name>
    <name type="common">Iberian ribbed newt</name>
    <dbReference type="NCBI Taxonomy" id="8319"/>
    <lineage>
        <taxon>Eukaryota</taxon>
        <taxon>Metazoa</taxon>
        <taxon>Chordata</taxon>
        <taxon>Craniata</taxon>
        <taxon>Vertebrata</taxon>
        <taxon>Euteleostomi</taxon>
        <taxon>Amphibia</taxon>
        <taxon>Batrachia</taxon>
        <taxon>Caudata</taxon>
        <taxon>Salamandroidea</taxon>
        <taxon>Salamandridae</taxon>
        <taxon>Pleurodelinae</taxon>
        <taxon>Pleurodeles</taxon>
    </lineage>
</organism>
<comment type="caution">
    <text evidence="2">The sequence shown here is derived from an EMBL/GenBank/DDBJ whole genome shotgun (WGS) entry which is preliminary data.</text>
</comment>
<evidence type="ECO:0000313" key="3">
    <source>
        <dbReference type="Proteomes" id="UP001066276"/>
    </source>
</evidence>
<dbReference type="Proteomes" id="UP001066276">
    <property type="component" value="Chromosome 7"/>
</dbReference>
<evidence type="ECO:0000256" key="1">
    <source>
        <dbReference type="SAM" id="MobiDB-lite"/>
    </source>
</evidence>